<dbReference type="GO" id="GO:0000776">
    <property type="term" value="C:kinetochore"/>
    <property type="evidence" value="ECO:0007669"/>
    <property type="project" value="TreeGrafter"/>
</dbReference>
<protein>
    <submittedName>
        <fullName evidence="9">Kinase-like domain-containing protein</fullName>
    </submittedName>
</protein>
<gene>
    <name evidence="9" type="ORF">BDV98DRAFT_546856</name>
</gene>
<evidence type="ECO:0000256" key="1">
    <source>
        <dbReference type="ARBA" id="ARBA00022527"/>
    </source>
</evidence>
<dbReference type="SMART" id="SM00220">
    <property type="entry name" value="S_TKc"/>
    <property type="match status" value="1"/>
</dbReference>
<feature type="binding site" evidence="6">
    <location>
        <position position="668"/>
    </location>
    <ligand>
        <name>ATP</name>
        <dbReference type="ChEBI" id="CHEBI:30616"/>
    </ligand>
</feature>
<feature type="compositionally biased region" description="Polar residues" evidence="7">
    <location>
        <begin position="241"/>
        <end position="255"/>
    </location>
</feature>
<dbReference type="PROSITE" id="PS00107">
    <property type="entry name" value="PROTEIN_KINASE_ATP"/>
    <property type="match status" value="1"/>
</dbReference>
<dbReference type="PROSITE" id="PS50011">
    <property type="entry name" value="PROTEIN_KINASE_DOM"/>
    <property type="match status" value="1"/>
</dbReference>
<dbReference type="CDD" id="cd14131">
    <property type="entry name" value="PKc_Mps1"/>
    <property type="match status" value="1"/>
</dbReference>
<dbReference type="EMBL" id="ML178822">
    <property type="protein sequence ID" value="TFL02417.1"/>
    <property type="molecule type" value="Genomic_DNA"/>
</dbReference>
<dbReference type="PANTHER" id="PTHR22974">
    <property type="entry name" value="MIXED LINEAGE PROTEIN KINASE"/>
    <property type="match status" value="1"/>
</dbReference>
<feature type="compositionally biased region" description="Basic and acidic residues" evidence="7">
    <location>
        <begin position="559"/>
        <end position="572"/>
    </location>
</feature>
<dbReference type="InterPro" id="IPR017441">
    <property type="entry name" value="Protein_kinase_ATP_BS"/>
</dbReference>
<sequence length="1005" mass="110423">MASSTIMPPSDSPHFPHHSDSSDESIIIEDVSFEYVQDAAGQIVRRSRGGRSSNSPVHSSPPTPQDDQHEPPLQKPHNLSSPAVREALAAADSHPRRGSLSRSESAHSIMMGASTSTAVGSTSALSASTAPLNSMVRTLQRTSSGPVRAAPRRADGVEEPPTKTRTSALTAHDPVKIQELQQNKQRATEVHSRLVEEKRRTAEKENMDALSSAGSVEQDREHEHHWRRSSDQDGQDRHFRQQATRSQHDVSSSAMLPTGRAASSAMRSSAGGIGRPLGEAGASQRARGMAVPPSTNAARRIANKTGSKYPVGSVNRRITETEVESESCPTDPEDYQSDAQPEPLSRSGNTRPRRSASLSDALAHDEHGMLRSSTAQNGSLNGVNRQPHSRPTSSLGYSTSGDTLVHNEDGTRRSAISDNALKRKQLSEDLEKLSLQQAPQQPSIVRKSPSPTQLAGSSASTRLRATSGHRRRDSDTVRNTQATAGPSGSVGSPTPAAESAAAPPDRHSPLSRAAVTSARHRRSPTAPEVPTTSKLIGSSAKATLAGKTWASGGSSSHAPSDREPEHHERRENLVATRDPPPAPVAHPERRENLVASRGPPPAPQNQVNMDYQRLYVQQQKQQAAQSKLPATMVVNKRPFYRLDLIGKGGSSRVFRVLNYETWEMFAIKRVSLDQLDAETFKGYTNEISLLKRLEGNARIIRLYESEMKPGNTQGSKGHLVLLMELGEIDMAKLLSEQMKEPPNMVWVAYYWQQMLQAVQIIHDEKIVHSDLKPANFVMVKGQLKLIDFGIANAIANDTTNIQRDHHMGTVNYMSPEAIEGSEGNRKLKVGRPSDVWSLGCILYQMVYGHPPFHHLTMYQKMKAIPDPSHVINFPEFNSHWPGSQASTPNSSTAQSHPRGNRVRQDVIDTIQRCLQRNSKDRATIPELLDLDWLTMRPLETAPPPPVNVHEHLAEDQAVIDPHFMMQLLEYGMRLGQQQKDPAQDIDLESEARRLITELRKVTTSQ</sequence>
<evidence type="ECO:0000256" key="2">
    <source>
        <dbReference type="ARBA" id="ARBA00022679"/>
    </source>
</evidence>
<evidence type="ECO:0000259" key="8">
    <source>
        <dbReference type="PROSITE" id="PS50011"/>
    </source>
</evidence>
<dbReference type="GO" id="GO:0005524">
    <property type="term" value="F:ATP binding"/>
    <property type="evidence" value="ECO:0007669"/>
    <property type="project" value="UniProtKB-UniRule"/>
</dbReference>
<feature type="compositionally biased region" description="Low complexity" evidence="7">
    <location>
        <begin position="259"/>
        <end position="270"/>
    </location>
</feature>
<dbReference type="Gene3D" id="3.30.200.20">
    <property type="entry name" value="Phosphorylase Kinase, domain 1"/>
    <property type="match status" value="1"/>
</dbReference>
<keyword evidence="1" id="KW-0723">Serine/threonine-protein kinase</keyword>
<dbReference type="STRING" id="1884261.A0A5C3QLK9"/>
<feature type="compositionally biased region" description="Basic and acidic residues" evidence="7">
    <location>
        <begin position="186"/>
        <end position="207"/>
    </location>
</feature>
<dbReference type="AlphaFoldDB" id="A0A5C3QLK9"/>
<dbReference type="Gene3D" id="1.10.510.10">
    <property type="entry name" value="Transferase(Phosphotransferase) domain 1"/>
    <property type="match status" value="1"/>
</dbReference>
<dbReference type="GO" id="GO:0004712">
    <property type="term" value="F:protein serine/threonine/tyrosine kinase activity"/>
    <property type="evidence" value="ECO:0007669"/>
    <property type="project" value="TreeGrafter"/>
</dbReference>
<feature type="region of interest" description="Disordered" evidence="7">
    <location>
        <begin position="434"/>
        <end position="606"/>
    </location>
</feature>
<evidence type="ECO:0000256" key="6">
    <source>
        <dbReference type="PROSITE-ProRule" id="PRU10141"/>
    </source>
</evidence>
<proteinExistence type="predicted"/>
<dbReference type="InterPro" id="IPR008271">
    <property type="entry name" value="Ser/Thr_kinase_AS"/>
</dbReference>
<feature type="compositionally biased region" description="Polar residues" evidence="7">
    <location>
        <begin position="880"/>
        <end position="897"/>
    </location>
</feature>
<evidence type="ECO:0000256" key="3">
    <source>
        <dbReference type="ARBA" id="ARBA00022741"/>
    </source>
</evidence>
<name>A0A5C3QLK9_9AGAR</name>
<keyword evidence="10" id="KW-1185">Reference proteome</keyword>
<organism evidence="9 10">
    <name type="scientific">Pterulicium gracile</name>
    <dbReference type="NCBI Taxonomy" id="1884261"/>
    <lineage>
        <taxon>Eukaryota</taxon>
        <taxon>Fungi</taxon>
        <taxon>Dikarya</taxon>
        <taxon>Basidiomycota</taxon>
        <taxon>Agaricomycotina</taxon>
        <taxon>Agaricomycetes</taxon>
        <taxon>Agaricomycetidae</taxon>
        <taxon>Agaricales</taxon>
        <taxon>Pleurotineae</taxon>
        <taxon>Pterulaceae</taxon>
        <taxon>Pterulicium</taxon>
    </lineage>
</organism>
<dbReference type="FunFam" id="1.10.510.10:FF:000224">
    <property type="entry name" value="serine/threonine-protein kinase mph1 isoform X1"/>
    <property type="match status" value="1"/>
</dbReference>
<feature type="region of interest" description="Disordered" evidence="7">
    <location>
        <begin position="1"/>
        <end position="26"/>
    </location>
</feature>
<keyword evidence="3 6" id="KW-0547">Nucleotide-binding</keyword>
<evidence type="ECO:0000256" key="7">
    <source>
        <dbReference type="SAM" id="MobiDB-lite"/>
    </source>
</evidence>
<feature type="compositionally biased region" description="Low complexity" evidence="7">
    <location>
        <begin position="492"/>
        <end position="503"/>
    </location>
</feature>
<keyword evidence="2" id="KW-0808">Transferase</keyword>
<keyword evidence="4 9" id="KW-0418">Kinase</keyword>
<dbReference type="Proteomes" id="UP000305067">
    <property type="component" value="Unassembled WGS sequence"/>
</dbReference>
<dbReference type="InterPro" id="IPR027084">
    <property type="entry name" value="Mps1_cat"/>
</dbReference>
<accession>A0A5C3QLK9</accession>
<dbReference type="GO" id="GO:0004674">
    <property type="term" value="F:protein serine/threonine kinase activity"/>
    <property type="evidence" value="ECO:0007669"/>
    <property type="project" value="UniProtKB-KW"/>
</dbReference>
<dbReference type="InterPro" id="IPR011009">
    <property type="entry name" value="Kinase-like_dom_sf"/>
</dbReference>
<evidence type="ECO:0000256" key="5">
    <source>
        <dbReference type="ARBA" id="ARBA00022840"/>
    </source>
</evidence>
<dbReference type="Pfam" id="PF00069">
    <property type="entry name" value="Pkinase"/>
    <property type="match status" value="1"/>
</dbReference>
<dbReference type="GO" id="GO:0007094">
    <property type="term" value="P:mitotic spindle assembly checkpoint signaling"/>
    <property type="evidence" value="ECO:0007669"/>
    <property type="project" value="TreeGrafter"/>
</dbReference>
<feature type="region of interest" description="Disordered" evidence="7">
    <location>
        <begin position="876"/>
        <end position="904"/>
    </location>
</feature>
<feature type="compositionally biased region" description="Polar residues" evidence="7">
    <location>
        <begin position="371"/>
        <end position="402"/>
    </location>
</feature>
<evidence type="ECO:0000256" key="4">
    <source>
        <dbReference type="ARBA" id="ARBA00022777"/>
    </source>
</evidence>
<feature type="compositionally biased region" description="Polar residues" evidence="7">
    <location>
        <begin position="477"/>
        <end position="491"/>
    </location>
</feature>
<dbReference type="GO" id="GO:0033316">
    <property type="term" value="P:meiotic spindle assembly checkpoint signaling"/>
    <property type="evidence" value="ECO:0007669"/>
    <property type="project" value="TreeGrafter"/>
</dbReference>
<dbReference type="GO" id="GO:0098813">
    <property type="term" value="P:nuclear chromosome segregation"/>
    <property type="evidence" value="ECO:0007669"/>
    <property type="project" value="UniProtKB-ARBA"/>
</dbReference>
<feature type="compositionally biased region" description="Basic and acidic residues" evidence="7">
    <location>
        <begin position="217"/>
        <end position="239"/>
    </location>
</feature>
<keyword evidence="5 6" id="KW-0067">ATP-binding</keyword>
<reference evidence="9 10" key="1">
    <citation type="journal article" date="2019" name="Nat. Ecol. Evol.">
        <title>Megaphylogeny resolves global patterns of mushroom evolution.</title>
        <authorList>
            <person name="Varga T."/>
            <person name="Krizsan K."/>
            <person name="Foldi C."/>
            <person name="Dima B."/>
            <person name="Sanchez-Garcia M."/>
            <person name="Sanchez-Ramirez S."/>
            <person name="Szollosi G.J."/>
            <person name="Szarkandi J.G."/>
            <person name="Papp V."/>
            <person name="Albert L."/>
            <person name="Andreopoulos W."/>
            <person name="Angelini C."/>
            <person name="Antonin V."/>
            <person name="Barry K.W."/>
            <person name="Bougher N.L."/>
            <person name="Buchanan P."/>
            <person name="Buyck B."/>
            <person name="Bense V."/>
            <person name="Catcheside P."/>
            <person name="Chovatia M."/>
            <person name="Cooper J."/>
            <person name="Damon W."/>
            <person name="Desjardin D."/>
            <person name="Finy P."/>
            <person name="Geml J."/>
            <person name="Haridas S."/>
            <person name="Hughes K."/>
            <person name="Justo A."/>
            <person name="Karasinski D."/>
            <person name="Kautmanova I."/>
            <person name="Kiss B."/>
            <person name="Kocsube S."/>
            <person name="Kotiranta H."/>
            <person name="LaButti K.M."/>
            <person name="Lechner B.E."/>
            <person name="Liimatainen K."/>
            <person name="Lipzen A."/>
            <person name="Lukacs Z."/>
            <person name="Mihaltcheva S."/>
            <person name="Morgado L.N."/>
            <person name="Niskanen T."/>
            <person name="Noordeloos M.E."/>
            <person name="Ohm R.A."/>
            <person name="Ortiz-Santana B."/>
            <person name="Ovrebo C."/>
            <person name="Racz N."/>
            <person name="Riley R."/>
            <person name="Savchenko A."/>
            <person name="Shiryaev A."/>
            <person name="Soop K."/>
            <person name="Spirin V."/>
            <person name="Szebenyi C."/>
            <person name="Tomsovsky M."/>
            <person name="Tulloss R.E."/>
            <person name="Uehling J."/>
            <person name="Grigoriev I.V."/>
            <person name="Vagvolgyi C."/>
            <person name="Papp T."/>
            <person name="Martin F.M."/>
            <person name="Miettinen O."/>
            <person name="Hibbett D.S."/>
            <person name="Nagy L.G."/>
        </authorList>
    </citation>
    <scope>NUCLEOTIDE SEQUENCE [LARGE SCALE GENOMIC DNA]</scope>
    <source>
        <strain evidence="9 10">CBS 309.79</strain>
    </source>
</reference>
<evidence type="ECO:0000313" key="9">
    <source>
        <dbReference type="EMBL" id="TFL02417.1"/>
    </source>
</evidence>
<feature type="region of interest" description="Disordered" evidence="7">
    <location>
        <begin position="42"/>
        <end position="106"/>
    </location>
</feature>
<dbReference type="PANTHER" id="PTHR22974:SF21">
    <property type="entry name" value="DUAL SPECIFICITY PROTEIN KINASE TTK"/>
    <property type="match status" value="1"/>
</dbReference>
<feature type="region of interest" description="Disordered" evidence="7">
    <location>
        <begin position="138"/>
        <end position="419"/>
    </location>
</feature>
<dbReference type="InterPro" id="IPR000719">
    <property type="entry name" value="Prot_kinase_dom"/>
</dbReference>
<dbReference type="GO" id="GO:0034501">
    <property type="term" value="P:protein localization to kinetochore"/>
    <property type="evidence" value="ECO:0007669"/>
    <property type="project" value="TreeGrafter"/>
</dbReference>
<dbReference type="OrthoDB" id="20524at2759"/>
<feature type="compositionally biased region" description="Polar residues" evidence="7">
    <location>
        <begin position="434"/>
        <end position="464"/>
    </location>
</feature>
<feature type="domain" description="Protein kinase" evidence="8">
    <location>
        <begin position="639"/>
        <end position="933"/>
    </location>
</feature>
<dbReference type="GO" id="GO:0005634">
    <property type="term" value="C:nucleus"/>
    <property type="evidence" value="ECO:0007669"/>
    <property type="project" value="TreeGrafter"/>
</dbReference>
<feature type="compositionally biased region" description="Acidic residues" evidence="7">
    <location>
        <begin position="321"/>
        <end position="336"/>
    </location>
</feature>
<dbReference type="SUPFAM" id="SSF56112">
    <property type="entry name" value="Protein kinase-like (PK-like)"/>
    <property type="match status" value="1"/>
</dbReference>
<feature type="compositionally biased region" description="Basic and acidic residues" evidence="7">
    <location>
        <begin position="152"/>
        <end position="162"/>
    </location>
</feature>
<evidence type="ECO:0000313" key="10">
    <source>
        <dbReference type="Proteomes" id="UP000305067"/>
    </source>
</evidence>
<dbReference type="PROSITE" id="PS00108">
    <property type="entry name" value="PROTEIN_KINASE_ST"/>
    <property type="match status" value="1"/>
</dbReference>
<dbReference type="FunFam" id="3.30.200.20:FF:000131">
    <property type="entry name" value="Dual specificity protein kinase TTK"/>
    <property type="match status" value="1"/>
</dbReference>